<dbReference type="Proteomes" id="UP000789831">
    <property type="component" value="Unassembled WGS sequence"/>
</dbReference>
<dbReference type="EMBL" id="CAJVPL010003573">
    <property type="protein sequence ID" value="CAG8635202.1"/>
    <property type="molecule type" value="Genomic_DNA"/>
</dbReference>
<accession>A0A9N9GUK6</accession>
<reference evidence="2" key="1">
    <citation type="submission" date="2021-06" db="EMBL/GenBank/DDBJ databases">
        <authorList>
            <person name="Kallberg Y."/>
            <person name="Tangrot J."/>
            <person name="Rosling A."/>
        </authorList>
    </citation>
    <scope>NUCLEOTIDE SEQUENCE</scope>
    <source>
        <strain evidence="2">MT106</strain>
    </source>
</reference>
<protein>
    <submittedName>
        <fullName evidence="2">11987_t:CDS:1</fullName>
    </submittedName>
</protein>
<evidence type="ECO:0000313" key="2">
    <source>
        <dbReference type="EMBL" id="CAG8635202.1"/>
    </source>
</evidence>
<name>A0A9N9GUK6_9GLOM</name>
<evidence type="ECO:0000256" key="1">
    <source>
        <dbReference type="SAM" id="MobiDB-lite"/>
    </source>
</evidence>
<evidence type="ECO:0000313" key="3">
    <source>
        <dbReference type="Proteomes" id="UP000789831"/>
    </source>
</evidence>
<feature type="compositionally biased region" description="Polar residues" evidence="1">
    <location>
        <begin position="1"/>
        <end position="13"/>
    </location>
</feature>
<feature type="region of interest" description="Disordered" evidence="1">
    <location>
        <begin position="1"/>
        <end position="49"/>
    </location>
</feature>
<keyword evidence="3" id="KW-1185">Reference proteome</keyword>
<comment type="caution">
    <text evidence="2">The sequence shown here is derived from an EMBL/GenBank/DDBJ whole genome shotgun (WGS) entry which is preliminary data.</text>
</comment>
<feature type="compositionally biased region" description="Low complexity" evidence="1">
    <location>
        <begin position="305"/>
        <end position="314"/>
    </location>
</feature>
<gene>
    <name evidence="2" type="ORF">AGERDE_LOCUS10714</name>
</gene>
<feature type="region of interest" description="Disordered" evidence="1">
    <location>
        <begin position="288"/>
        <end position="316"/>
    </location>
</feature>
<organism evidence="2 3">
    <name type="scientific">Ambispora gerdemannii</name>
    <dbReference type="NCBI Taxonomy" id="144530"/>
    <lineage>
        <taxon>Eukaryota</taxon>
        <taxon>Fungi</taxon>
        <taxon>Fungi incertae sedis</taxon>
        <taxon>Mucoromycota</taxon>
        <taxon>Glomeromycotina</taxon>
        <taxon>Glomeromycetes</taxon>
        <taxon>Archaeosporales</taxon>
        <taxon>Ambisporaceae</taxon>
        <taxon>Ambispora</taxon>
    </lineage>
</organism>
<dbReference type="AlphaFoldDB" id="A0A9N9GUK6"/>
<dbReference type="OrthoDB" id="2365705at2759"/>
<sequence length="416" mass="46654">MPPIRQHQQQLSNVEAIENIPPSSSSDPIDNNNKDKNRRGRRSPSINTRASRVGVTNFINVIKNLHPGESRNHFPITQETLQEYIDSKRKALIKAGSLEQYLQHMQAYNIALGFGWQEYNTTAAAANTITPAADVINMLVGMDIDNSNNNAARKMIYDTESQIQNHLSSCNEQSKTVSVVCFDTTSIPYVIMNQQANMSLSNLTSADSLQNLHQLYANIASLNLPSQWNTVDTSHLYYRIGNSQHFGLTDGSAFDCFWKAFIDNINEREKPAQLVLYKKQRRLHNAANYSNKNHNNERQPQTPESSTSASSPSSRKIHTFIGSTSETIVKSVTIRSKIKIYKQKIAIGENTTFASLIAFATNKAIPPAGKQFVIRSIDETLEYMPEDLVKVVLTGIEHADLLVMLENVGPIDFDYF</sequence>
<feature type="compositionally biased region" description="Low complexity" evidence="1">
    <location>
        <begin position="19"/>
        <end position="31"/>
    </location>
</feature>
<proteinExistence type="predicted"/>